<dbReference type="InterPro" id="IPR021710">
    <property type="entry name" value="DUF3293"/>
</dbReference>
<dbReference type="RefSeq" id="WP_229640255.1">
    <property type="nucleotide sequence ID" value="NZ_JADWDC010000018.1"/>
</dbReference>
<proteinExistence type="predicted"/>
<organism evidence="1 2">
    <name type="scientific">Waterburya agarophytonicola KI4</name>
    <dbReference type="NCBI Taxonomy" id="2874699"/>
    <lineage>
        <taxon>Bacteria</taxon>
        <taxon>Bacillati</taxon>
        <taxon>Cyanobacteriota</taxon>
        <taxon>Cyanophyceae</taxon>
        <taxon>Pleurocapsales</taxon>
        <taxon>Hyellaceae</taxon>
        <taxon>Waterburya</taxon>
        <taxon>Waterburya agarophytonicola</taxon>
    </lineage>
</organism>
<gene>
    <name evidence="1" type="ORF">I4641_09505</name>
</gene>
<evidence type="ECO:0000313" key="2">
    <source>
        <dbReference type="Proteomes" id="UP000729733"/>
    </source>
</evidence>
<keyword evidence="2" id="KW-1185">Reference proteome</keyword>
<accession>A0A964BS56</accession>
<comment type="caution">
    <text evidence="1">The sequence shown here is derived from an EMBL/GenBank/DDBJ whole genome shotgun (WGS) entry which is preliminary data.</text>
</comment>
<dbReference type="EMBL" id="JADWDC010000018">
    <property type="protein sequence ID" value="MCC0177212.1"/>
    <property type="molecule type" value="Genomic_DNA"/>
</dbReference>
<evidence type="ECO:0000313" key="1">
    <source>
        <dbReference type="EMBL" id="MCC0177212.1"/>
    </source>
</evidence>
<dbReference type="AlphaFoldDB" id="A0A964BS56"/>
<name>A0A964BS56_9CYAN</name>
<protein>
    <submittedName>
        <fullName evidence="1">DUF3293 domain-containing protein</fullName>
    </submittedName>
</protein>
<reference evidence="1" key="1">
    <citation type="journal article" date="2021" name="Antonie Van Leeuwenhoek">
        <title>Draft genome and description of Waterburya agarophytonicola gen. nov. sp. nov. (Pleurocapsales, Cyanobacteria): a seaweed symbiont.</title>
        <authorList>
            <person name="Bonthond G."/>
            <person name="Shalygin S."/>
            <person name="Bayer T."/>
            <person name="Weinberger F."/>
        </authorList>
    </citation>
    <scope>NUCLEOTIDE SEQUENCE</scope>
    <source>
        <strain evidence="1">KI4</strain>
    </source>
</reference>
<sequence>MSKPQFTEKEIDDLHQAYQDAVYEVYYNQKIIRLSIDCHNRELDFILEEYNCTTWALITAYNPYSQSLSAAENKQRDQSLIELLRWQSLAFLDAVGKDRDGVWLPEKSVFILGIEEDKAIAIGHRFQQNAIVFGELSKPPQLIWL</sequence>
<dbReference type="Pfam" id="PF11697">
    <property type="entry name" value="DUF3293"/>
    <property type="match status" value="1"/>
</dbReference>
<dbReference type="Proteomes" id="UP000729733">
    <property type="component" value="Unassembled WGS sequence"/>
</dbReference>